<dbReference type="CDD" id="cd13402">
    <property type="entry name" value="LT_TF-like"/>
    <property type="match status" value="1"/>
</dbReference>
<comment type="caution">
    <text evidence="3">The sequence shown here is derived from an EMBL/GenBank/DDBJ whole genome shotgun (WGS) entry which is preliminary data.</text>
</comment>
<reference evidence="3 4" key="1">
    <citation type="submission" date="2017-05" db="EMBL/GenBank/DDBJ databases">
        <title>Bifidobacterium vansinderenii sp. nov.</title>
        <authorList>
            <person name="Lugli G.A."/>
            <person name="Duranti S."/>
            <person name="Mangifesta M."/>
        </authorList>
    </citation>
    <scope>NUCLEOTIDE SEQUENCE [LARGE SCALE GENOMIC DNA]</scope>
    <source>
        <strain evidence="3 4">Tam10B</strain>
    </source>
</reference>
<dbReference type="RefSeq" id="WP_093960971.1">
    <property type="nucleotide sequence ID" value="NZ_NEWD01000027.1"/>
</dbReference>
<sequence length="1354" mass="143043">MAEGTGVEVAKAFVTILPAMPGIQREISSAFGAAGTAADKAGREAGSKFEGSFARGLKGISGSLKSLAGMAAGALAGIGFAEIAKDAVEASDATKKFGNTLKFAGKSDKDIQRLTASTQKYADETVYDLSDIQNVTAQLAANGVKNYDKLAEASGNLNAAAGGNKETFKSVAMMLTQTAGAGKLTTENWNQLADAIPGASGLLQDAMKKNGAYTGNFRDAMADGQITAEEFNDAIMQLGMNDGAIKAAKTTDTFEGAWGNLQASIQKGAVEIVNTAMPMITKSMSWAADRFMDFAAWFEKAWHGITDLVTSGSVSKELQEAFNIPDTAIGPITSTVWKVRNLWSGMIDFIKTGDFTQEFNNAFLGVDQDTVNSIKDSLSGIRDSIKEFIDSLPKLKANLEKTKPSLDGFGASLTVIADTLKILKPVIEIIGKLGTTFNNLPAPVQSGMLYLGLFALGVGKLVKPVVNVIKLVGRLGKSIVGAFKFVSKIPGNVGNAVSKIGGKLRDLKAFIDLLPDYLTDIGSRISGVFSKIKNIKPPAWLSKLGSGIGNVFGKIGSGVNKGFEGFGKFMARMSDGLDSLTGKITGGFKSALSKAGSLFDDLASKAGSAVSKIGKGFTQLGKSIPSTLSKGLSKVGSLLSKIKLPPALTKTLPKLLGKGGGKLAGVPGMLAGMGIQEYFNWSDKSKTTGQKYSSMIFDDMLGNGDPISNLLQSGGRLFGLDTKLADVMDSSGASAELEKEFTQAIDTVRAKWSELVEWFKGLPEQIGSAFSQIPTIVGGWFTAAVQWVQSTWTGVTAWFSGLVQQIGGVFGSIPGIVGGWFQSAWGWVQGVWSGVAGWFSGVAQSVGAAFSSIPGILGNWFQQAWNWVNRIWSTVTGWFQGVARSVGDAFSGVPGRIGGLFQAAWSWVSGIWNGVSGWFQSNVWGPIQSGLNALGRAFQSTKDWISRSWDAVKEAAASPVRFVVNTVYTNGIKKVWNGIADKLGLDLKLPDVSANFARGGVMPGYTPGRDVMYAHVSGGEAIMRPEFTRAMGRDWIDRMNLLARRGGVRAVQKATAPAYANGGLVDTAKQAASAARNVVSKVEDVVVDFIADPAGYITSKIVDPVKDWVKGLTGGAWGQLIGALPIRAAEALVDKAKNVFTAGGAFGGPIQGFNASAGVAQWTPQVLQALAMLGQPASWLDTVLRRMNQESGGNPNAINLWDSNAAAGMPSQGLMQTIPPTFAAYAGPLAGRGILDPLANIYAGLNYALHRYGSLAALNRPGGYALGGIIPMLAKGGTVTQSGTVMVGERGPELLRLPQGAQVRPLERDMDRDDARIVDAINDFRDLLLPVLRNGFDSGQITERDFARLVRRYA</sequence>
<dbReference type="Pfam" id="PF01464">
    <property type="entry name" value="SLT"/>
    <property type="match status" value="1"/>
</dbReference>
<accession>A0A229VW78</accession>
<evidence type="ECO:0000313" key="4">
    <source>
        <dbReference type="Proteomes" id="UP000215433"/>
    </source>
</evidence>
<proteinExistence type="predicted"/>
<dbReference type="NCBIfam" id="TIGR02675">
    <property type="entry name" value="tape_meas_nterm"/>
    <property type="match status" value="1"/>
</dbReference>
<protein>
    <submittedName>
        <fullName evidence="3">Transglycosylase SLT domain-containing protein</fullName>
    </submittedName>
</protein>
<dbReference type="Gene3D" id="1.10.530.10">
    <property type="match status" value="1"/>
</dbReference>
<dbReference type="InterPro" id="IPR008258">
    <property type="entry name" value="Transglycosylase_SLT_dom_1"/>
</dbReference>
<evidence type="ECO:0000313" key="3">
    <source>
        <dbReference type="EMBL" id="OXM99874.1"/>
    </source>
</evidence>
<dbReference type="Pfam" id="PF20155">
    <property type="entry name" value="TMP_3"/>
    <property type="match status" value="1"/>
</dbReference>
<dbReference type="InterPro" id="IPR013491">
    <property type="entry name" value="Tape_meas_N"/>
</dbReference>
<dbReference type="Proteomes" id="UP000215433">
    <property type="component" value="Unassembled WGS sequence"/>
</dbReference>
<evidence type="ECO:0000259" key="2">
    <source>
        <dbReference type="Pfam" id="PF20155"/>
    </source>
</evidence>
<feature type="domain" description="Transglycosylase SLT" evidence="1">
    <location>
        <begin position="1179"/>
        <end position="1254"/>
    </location>
</feature>
<dbReference type="EMBL" id="NEWD01000027">
    <property type="protein sequence ID" value="OXM99874.1"/>
    <property type="molecule type" value="Genomic_DNA"/>
</dbReference>
<evidence type="ECO:0000259" key="1">
    <source>
        <dbReference type="Pfam" id="PF01464"/>
    </source>
</evidence>
<dbReference type="OrthoDB" id="177147at2"/>
<feature type="domain" description="Tape measure protein N-terminal" evidence="2">
    <location>
        <begin position="86"/>
        <end position="272"/>
    </location>
</feature>
<dbReference type="SUPFAM" id="SSF53955">
    <property type="entry name" value="Lysozyme-like"/>
    <property type="match status" value="1"/>
</dbReference>
<keyword evidence="4" id="KW-1185">Reference proteome</keyword>
<name>A0A229VW78_9BIFI</name>
<organism evidence="3 4">
    <name type="scientific">Bifidobacterium vansinderenii</name>
    <dbReference type="NCBI Taxonomy" id="1984871"/>
    <lineage>
        <taxon>Bacteria</taxon>
        <taxon>Bacillati</taxon>
        <taxon>Actinomycetota</taxon>
        <taxon>Actinomycetes</taxon>
        <taxon>Bifidobacteriales</taxon>
        <taxon>Bifidobacteriaceae</taxon>
        <taxon>Bifidobacterium</taxon>
    </lineage>
</organism>
<gene>
    <name evidence="3" type="ORF">Tam10B_1837</name>
</gene>
<dbReference type="InterPro" id="IPR023346">
    <property type="entry name" value="Lysozyme-like_dom_sf"/>
</dbReference>